<dbReference type="Pfam" id="PF01520">
    <property type="entry name" value="Amidase_3"/>
    <property type="match status" value="1"/>
</dbReference>
<keyword evidence="1" id="KW-0378">Hydrolase</keyword>
<dbReference type="Gene3D" id="3.40.630.40">
    <property type="entry name" value="Zn-dependent exopeptidases"/>
    <property type="match status" value="1"/>
</dbReference>
<dbReference type="PANTHER" id="PTHR30404">
    <property type="entry name" value="N-ACETYLMURAMOYL-L-ALANINE AMIDASE"/>
    <property type="match status" value="1"/>
</dbReference>
<name>A0A7C1B9X8_UNCW3</name>
<dbReference type="AlphaFoldDB" id="A0A7C1B9X8"/>
<dbReference type="SUPFAM" id="SSF49464">
    <property type="entry name" value="Carboxypeptidase regulatory domain-like"/>
    <property type="match status" value="1"/>
</dbReference>
<dbReference type="Proteomes" id="UP000885931">
    <property type="component" value="Unassembled WGS sequence"/>
</dbReference>
<dbReference type="SUPFAM" id="SSF53187">
    <property type="entry name" value="Zn-dependent exopeptidases"/>
    <property type="match status" value="1"/>
</dbReference>
<dbReference type="EMBL" id="DRBW01000087">
    <property type="protein sequence ID" value="HDM90031.1"/>
    <property type="molecule type" value="Genomic_DNA"/>
</dbReference>
<feature type="non-terminal residue" evidence="3">
    <location>
        <position position="578"/>
    </location>
</feature>
<dbReference type="GO" id="GO:0009253">
    <property type="term" value="P:peptidoglycan catabolic process"/>
    <property type="evidence" value="ECO:0007669"/>
    <property type="project" value="InterPro"/>
</dbReference>
<comment type="caution">
    <text evidence="3">The sequence shown here is derived from an EMBL/GenBank/DDBJ whole genome shotgun (WGS) entry which is preliminary data.</text>
</comment>
<sequence length="578" mass="65023">MSLLLENLRIVVDPGHGGDELGAVGPTGLQEKAVNLQVAYLLKGLFEEEGAFVYLTREGDFSVLLLDRVRAATEREADLFLSIHHNSSSERREDINRVEVYYPPVPFTSARDLALYIGENIAREKGIGFEAPLPARYRVLRDNVPLSLLVEPSYISNPEEERKLRDPEYLRREALAIFSAVRSFFEKGRPEVLNFSLKDWKIRAQIENKGSSRVDENSIEVLLNGELLPFCYEEGALTAWLPERMPQGRHIVEIRAMNLEGHRSDPFRYSFTVKRPAESINVSIEPSAGWPLLLVNVRFLDRYGAPLFKGERVTVKPEDCRILEMTERTDASGAISLVVKLEKDAGALNLFARDFSSSIFLKNMSRTKIISGRILDRTTGKGLSGAVVRYGGQTTVSRFGGFFYFPAAEEGADIRVHKNGYEPYSGALSEDTLEIGLSPLFEGLLIGKKIVIEAEKGHGHGDFALKTGKLFADDLRLGGAYPVIRDMPEGEGLENRLFRHMDLRPDYTLILRESRGFFIGYYELHEESRDFARRIQKLLGKLGFPVPEPVPLSEYLLIQYSGVRVLLGLDVETLRVHG</sequence>
<dbReference type="InterPro" id="IPR050695">
    <property type="entry name" value="N-acetylmuramoyl_amidase_3"/>
</dbReference>
<reference evidence="3" key="1">
    <citation type="journal article" date="2020" name="mSystems">
        <title>Genome- and Community-Level Interaction Insights into Carbon Utilization and Element Cycling Functions of Hydrothermarchaeota in Hydrothermal Sediment.</title>
        <authorList>
            <person name="Zhou Z."/>
            <person name="Liu Y."/>
            <person name="Xu W."/>
            <person name="Pan J."/>
            <person name="Luo Z.H."/>
            <person name="Li M."/>
        </authorList>
    </citation>
    <scope>NUCLEOTIDE SEQUENCE [LARGE SCALE GENOMIC DNA]</scope>
    <source>
        <strain evidence="3">HyVt-237</strain>
    </source>
</reference>
<accession>A0A7C1B9X8</accession>
<organism evidence="3">
    <name type="scientific">candidate division WOR-3 bacterium</name>
    <dbReference type="NCBI Taxonomy" id="2052148"/>
    <lineage>
        <taxon>Bacteria</taxon>
        <taxon>Bacteria division WOR-3</taxon>
    </lineage>
</organism>
<dbReference type="GO" id="GO:0008745">
    <property type="term" value="F:N-acetylmuramoyl-L-alanine amidase activity"/>
    <property type="evidence" value="ECO:0007669"/>
    <property type="project" value="InterPro"/>
</dbReference>
<dbReference type="CDD" id="cd02696">
    <property type="entry name" value="MurNAc-LAA"/>
    <property type="match status" value="1"/>
</dbReference>
<evidence type="ECO:0000313" key="3">
    <source>
        <dbReference type="EMBL" id="HDM90031.1"/>
    </source>
</evidence>
<protein>
    <submittedName>
        <fullName evidence="3">N-acetylmuramoyl-L-alanine amidase</fullName>
    </submittedName>
</protein>
<proteinExistence type="predicted"/>
<dbReference type="GO" id="GO:0030288">
    <property type="term" value="C:outer membrane-bounded periplasmic space"/>
    <property type="evidence" value="ECO:0007669"/>
    <property type="project" value="TreeGrafter"/>
</dbReference>
<feature type="domain" description="MurNAc-LAA" evidence="2">
    <location>
        <begin position="69"/>
        <end position="182"/>
    </location>
</feature>
<dbReference type="PANTHER" id="PTHR30404:SF0">
    <property type="entry name" value="N-ACETYLMURAMOYL-L-ALANINE AMIDASE AMIC"/>
    <property type="match status" value="1"/>
</dbReference>
<dbReference type="SMART" id="SM00646">
    <property type="entry name" value="Ami_3"/>
    <property type="match status" value="1"/>
</dbReference>
<dbReference type="Gene3D" id="2.60.40.1120">
    <property type="entry name" value="Carboxypeptidase-like, regulatory domain"/>
    <property type="match status" value="1"/>
</dbReference>
<gene>
    <name evidence="3" type="ORF">ENG67_02350</name>
</gene>
<evidence type="ECO:0000259" key="2">
    <source>
        <dbReference type="SMART" id="SM00646"/>
    </source>
</evidence>
<evidence type="ECO:0000256" key="1">
    <source>
        <dbReference type="ARBA" id="ARBA00022801"/>
    </source>
</evidence>
<dbReference type="InterPro" id="IPR002508">
    <property type="entry name" value="MurNAc-LAA_cat"/>
</dbReference>
<dbReference type="InterPro" id="IPR008969">
    <property type="entry name" value="CarboxyPept-like_regulatory"/>
</dbReference>